<gene>
    <name evidence="6" type="ORF">A2527_08930</name>
</gene>
<dbReference type="SUPFAM" id="SSF53335">
    <property type="entry name" value="S-adenosyl-L-methionine-dependent methyltransferases"/>
    <property type="match status" value="1"/>
</dbReference>
<dbReference type="PANTHER" id="PTHR43317:SF1">
    <property type="entry name" value="THERMOSPERMINE SYNTHASE ACAULIS5"/>
    <property type="match status" value="1"/>
</dbReference>
<dbReference type="Proteomes" id="UP000178449">
    <property type="component" value="Unassembled WGS sequence"/>
</dbReference>
<accession>A0A1F6GB00</accession>
<dbReference type="GO" id="GO:0006596">
    <property type="term" value="P:polyamine biosynthetic process"/>
    <property type="evidence" value="ECO:0007669"/>
    <property type="project" value="UniProtKB-UniRule"/>
</dbReference>
<reference evidence="6 7" key="1">
    <citation type="journal article" date="2016" name="Nat. Commun.">
        <title>Thousands of microbial genomes shed light on interconnected biogeochemical processes in an aquifer system.</title>
        <authorList>
            <person name="Anantharaman K."/>
            <person name="Brown C.T."/>
            <person name="Hug L.A."/>
            <person name="Sharon I."/>
            <person name="Castelle C.J."/>
            <person name="Probst A.J."/>
            <person name="Thomas B.C."/>
            <person name="Singh A."/>
            <person name="Wilkins M.J."/>
            <person name="Karaoz U."/>
            <person name="Brodie E.L."/>
            <person name="Williams K.H."/>
            <person name="Hubbard S.S."/>
            <person name="Banfield J.F."/>
        </authorList>
    </citation>
    <scope>NUCLEOTIDE SEQUENCE [LARGE SCALE GENOMIC DNA]</scope>
</reference>
<dbReference type="STRING" id="1817772.A2527_08930"/>
<protein>
    <recommendedName>
        <fullName evidence="5">PABS domain-containing protein</fullName>
    </recommendedName>
</protein>
<feature type="domain" description="PABS" evidence="5">
    <location>
        <begin position="1"/>
        <end position="239"/>
    </location>
</feature>
<evidence type="ECO:0000259" key="5">
    <source>
        <dbReference type="PROSITE" id="PS51006"/>
    </source>
</evidence>
<name>A0A1F6GB00_9PROT</name>
<dbReference type="InterPro" id="IPR029063">
    <property type="entry name" value="SAM-dependent_MTases_sf"/>
</dbReference>
<evidence type="ECO:0000256" key="4">
    <source>
        <dbReference type="PROSITE-ProRule" id="PRU00354"/>
    </source>
</evidence>
<proteinExistence type="inferred from homology"/>
<feature type="active site" description="Proton acceptor" evidence="4">
    <location>
        <position position="154"/>
    </location>
</feature>
<sequence length="267" mass="30204">MLEILQNRWAKRQYQGRLIHLVEDQWGRIEVIDRQGERSLHFGRPEKQSAMDLTSPHRLLLDYTQAMILALMLRPEIPSKVLFLGLGGGSMVKYLLRLFPQMLIEAVELRPKVVEVAEEFFYLPKNKNLKVIVGDAQEYLVQAQGASYDLIFVDAFESGGISGSVQGPLFVTALKGALSKNGLAALNLWTMPEGPFNLSFKLLDEAFYSQVLFAKIPDRTNCILFPLNSGLKPPSTGQLTRRAKEWEPSFNINLPRWAARMAEDNLI</sequence>
<dbReference type="InterPro" id="IPR030374">
    <property type="entry name" value="PABS"/>
</dbReference>
<comment type="similarity">
    <text evidence="1">Belongs to the spermidine/spermine synthase family.</text>
</comment>
<dbReference type="AlphaFoldDB" id="A0A1F6GB00"/>
<dbReference type="Gene3D" id="3.40.50.150">
    <property type="entry name" value="Vaccinia Virus protein VP39"/>
    <property type="match status" value="1"/>
</dbReference>
<dbReference type="GO" id="GO:0016740">
    <property type="term" value="F:transferase activity"/>
    <property type="evidence" value="ECO:0007669"/>
    <property type="project" value="UniProtKB-UniRule"/>
</dbReference>
<comment type="caution">
    <text evidence="6">The sequence shown here is derived from an EMBL/GenBank/DDBJ whole genome shotgun (WGS) entry which is preliminary data.</text>
</comment>
<dbReference type="PROSITE" id="PS51006">
    <property type="entry name" value="PABS_2"/>
    <property type="match status" value="1"/>
</dbReference>
<dbReference type="EMBL" id="MFNE01000026">
    <property type="protein sequence ID" value="OGG95283.1"/>
    <property type="molecule type" value="Genomic_DNA"/>
</dbReference>
<keyword evidence="3 4" id="KW-0620">Polyamine biosynthesis</keyword>
<evidence type="ECO:0000256" key="3">
    <source>
        <dbReference type="ARBA" id="ARBA00023115"/>
    </source>
</evidence>
<dbReference type="CDD" id="cd02440">
    <property type="entry name" value="AdoMet_MTases"/>
    <property type="match status" value="1"/>
</dbReference>
<dbReference type="Pfam" id="PF01564">
    <property type="entry name" value="Spermine_synth"/>
    <property type="match status" value="1"/>
</dbReference>
<evidence type="ECO:0000313" key="7">
    <source>
        <dbReference type="Proteomes" id="UP000178449"/>
    </source>
</evidence>
<evidence type="ECO:0000313" key="6">
    <source>
        <dbReference type="EMBL" id="OGG95283.1"/>
    </source>
</evidence>
<organism evidence="6 7">
    <name type="scientific">Candidatus Lambdaproteobacteria bacterium RIFOXYD2_FULL_50_16</name>
    <dbReference type="NCBI Taxonomy" id="1817772"/>
    <lineage>
        <taxon>Bacteria</taxon>
        <taxon>Pseudomonadati</taxon>
        <taxon>Pseudomonadota</taxon>
        <taxon>Candidatus Lambdaproteobacteria</taxon>
    </lineage>
</organism>
<evidence type="ECO:0000256" key="2">
    <source>
        <dbReference type="ARBA" id="ARBA00022679"/>
    </source>
</evidence>
<keyword evidence="2 4" id="KW-0808">Transferase</keyword>
<dbReference type="PANTHER" id="PTHR43317">
    <property type="entry name" value="THERMOSPERMINE SYNTHASE ACAULIS5"/>
    <property type="match status" value="1"/>
</dbReference>
<evidence type="ECO:0000256" key="1">
    <source>
        <dbReference type="ARBA" id="ARBA00007867"/>
    </source>
</evidence>